<reference evidence="7" key="1">
    <citation type="submission" date="2025-08" db="UniProtKB">
        <authorList>
            <consortium name="RefSeq"/>
        </authorList>
    </citation>
    <scope>IDENTIFICATION</scope>
</reference>
<comment type="similarity">
    <text evidence="1">Belongs to the SMC family. SMC5 subfamily.</text>
</comment>
<gene>
    <name evidence="7" type="primary">LOC108559049</name>
</gene>
<evidence type="ECO:0000256" key="1">
    <source>
        <dbReference type="ARBA" id="ARBA00010171"/>
    </source>
</evidence>
<evidence type="ECO:0000256" key="3">
    <source>
        <dbReference type="ARBA" id="ARBA00023054"/>
    </source>
</evidence>
<feature type="domain" description="Rad50/SbcC-type AAA" evidence="5">
    <location>
        <begin position="11"/>
        <end position="197"/>
    </location>
</feature>
<evidence type="ECO:0000256" key="4">
    <source>
        <dbReference type="SAM" id="Coils"/>
    </source>
</evidence>
<evidence type="ECO:0000259" key="5">
    <source>
        <dbReference type="Pfam" id="PF13476"/>
    </source>
</evidence>
<dbReference type="Gene3D" id="1.20.5.170">
    <property type="match status" value="1"/>
</dbReference>
<dbReference type="GeneID" id="108559049"/>
<dbReference type="PANTHER" id="PTHR45916:SF1">
    <property type="entry name" value="STRUCTURAL MAINTENANCE OF CHROMOSOMES PROTEIN 5"/>
    <property type="match status" value="1"/>
</dbReference>
<feature type="coiled-coil region" evidence="4">
    <location>
        <begin position="795"/>
        <end position="865"/>
    </location>
</feature>
<dbReference type="InterPro" id="IPR027417">
    <property type="entry name" value="P-loop_NTPase"/>
</dbReference>
<proteinExistence type="inferred from homology"/>
<accession>A0ABM1MAR7</accession>
<dbReference type="PANTHER" id="PTHR45916">
    <property type="entry name" value="STRUCTURAL MAINTENANCE OF CHROMOSOMES PROTEIN 5"/>
    <property type="match status" value="1"/>
</dbReference>
<evidence type="ECO:0000313" key="7">
    <source>
        <dbReference type="RefSeq" id="XP_017771667.1"/>
    </source>
</evidence>
<dbReference type="Pfam" id="PF13476">
    <property type="entry name" value="AAA_23"/>
    <property type="match status" value="1"/>
</dbReference>
<feature type="coiled-coil region" evidence="4">
    <location>
        <begin position="162"/>
        <end position="206"/>
    </location>
</feature>
<dbReference type="RefSeq" id="XP_017771667.1">
    <property type="nucleotide sequence ID" value="XM_017916178.1"/>
</dbReference>
<name>A0ABM1MAR7_NICVS</name>
<organism evidence="6 7">
    <name type="scientific">Nicrophorus vespilloides</name>
    <name type="common">Boreal carrion beetle</name>
    <dbReference type="NCBI Taxonomy" id="110193"/>
    <lineage>
        <taxon>Eukaryota</taxon>
        <taxon>Metazoa</taxon>
        <taxon>Ecdysozoa</taxon>
        <taxon>Arthropoda</taxon>
        <taxon>Hexapoda</taxon>
        <taxon>Insecta</taxon>
        <taxon>Pterygota</taxon>
        <taxon>Neoptera</taxon>
        <taxon>Endopterygota</taxon>
        <taxon>Coleoptera</taxon>
        <taxon>Polyphaga</taxon>
        <taxon>Staphyliniformia</taxon>
        <taxon>Silphidae</taxon>
        <taxon>Nicrophorinae</taxon>
        <taxon>Nicrophorus</taxon>
    </lineage>
</organism>
<keyword evidence="3 4" id="KW-0175">Coiled coil</keyword>
<sequence>MNSFQGGALLKVTVINFVTYSYAELYPGPNLNMLIGPNGTGKSTIVAAIILGLGGSPKTVGRGKNISEYVKHNEEKATIKLLMQGKNGQKNFTVTRHFDKLNASSWELNGEAKSQKDVLTFISKYQIQVDNLCQFLPQDRVADFAKLNKQQLLKETQLALCRDDLVEKQEKLKMEYEQQKQDIMRLDKSKQKLQELKDINVSVEAKVRTFNKRKKALQHLDSIKRKEKWLLHFHSKNEYVRVKDLQNKSKDVLNTKKEAMIPLEEQVSEQKEKLREIENKKRNIENSLKRDELQVHQSNEKVNNLKNSLSRIKDEKSNHLNEMDEKKKEIDGAQLRMKQLNNDKAEVLVILGGEEVMNNKMLSLNNDIKSYTNNVNTIRDKIQELTELKDRKKNIYKNMHVELGKLENVKNQRLESLHRLDQDAYKGTLWLRDNKHLFKGEVYEPMILELNVLEPKNALYVERSISLKDKVAFVCTEVEDMNLLIRHLRMSQKLSVNVLHSSIDRSNSQMEAPIPIEHLTRYGFHSYVISLFSAPDVIKKYLCKTYHLHSIPVGENISNFNALPKQITTFFSGTSRISISYSRYTGEKSTRQNEIKSDGTFSITLNIQKKDLLENQMGQTKKQCDDFAVQIQKLEEKINDVNHQINRIKESQHKLRTQKQQVENIDGKIRILEGKLKELQKNTKTKEEIEQMYQHKINQLKGTLFSILDELKDGYKSYMQQLVEYKISGLSVTVCRKDVAWLEEQMIDMRNAVAEALENFRTLKKDSEMLLRKSEEALVIAKQASNGWHVDDEEFNEFRDDYDKLSNDLEALHEERETLESKLDCMINSADDIEMQEYEARVSAIEKLEANVEIDLRKVQNTDERLATMENEWLEPLNYLIGQINERFSSAFEHMGCSGEVSLYKGENGNDYEKYGISIKVTYRDGEPLQELNTVTQSGGERAVATATYMLSLQELTSVPFRCVDEINQGMDVDNERRIFNLLVDITSQPGTSQYFLITPKLIPKLKFVESMKIHFVHNGPFVCEQNQWNKVQPQLV</sequence>
<evidence type="ECO:0000256" key="2">
    <source>
        <dbReference type="ARBA" id="ARBA00018687"/>
    </source>
</evidence>
<feature type="coiled-coil region" evidence="4">
    <location>
        <begin position="617"/>
        <end position="689"/>
    </location>
</feature>
<protein>
    <recommendedName>
        <fullName evidence="2">Structural maintenance of chromosomes protein 5</fullName>
    </recommendedName>
</protein>
<dbReference type="Gene3D" id="3.40.50.300">
    <property type="entry name" value="P-loop containing nucleotide triphosphate hydrolases"/>
    <property type="match status" value="2"/>
</dbReference>
<dbReference type="Proteomes" id="UP000695000">
    <property type="component" value="Unplaced"/>
</dbReference>
<evidence type="ECO:0000313" key="6">
    <source>
        <dbReference type="Proteomes" id="UP000695000"/>
    </source>
</evidence>
<dbReference type="SUPFAM" id="SSF52540">
    <property type="entry name" value="P-loop containing nucleoside triphosphate hydrolases"/>
    <property type="match status" value="2"/>
</dbReference>
<feature type="coiled-coil region" evidence="4">
    <location>
        <begin position="260"/>
        <end position="398"/>
    </location>
</feature>
<keyword evidence="6" id="KW-1185">Reference proteome</keyword>
<dbReference type="InterPro" id="IPR038729">
    <property type="entry name" value="Rad50/SbcC_AAA"/>
</dbReference>